<name>B8BZB9_THAPS</name>
<protein>
    <recommendedName>
        <fullName evidence="2">AB hydrolase-1 domain-containing protein</fullName>
    </recommendedName>
</protein>
<dbReference type="InterPro" id="IPR050266">
    <property type="entry name" value="AB_hydrolase_sf"/>
</dbReference>
<dbReference type="AlphaFoldDB" id="B8BZB9"/>
<dbReference type="SUPFAM" id="SSF53474">
    <property type="entry name" value="alpha/beta-Hydrolases"/>
    <property type="match status" value="1"/>
</dbReference>
<dbReference type="GO" id="GO:0016020">
    <property type="term" value="C:membrane"/>
    <property type="evidence" value="ECO:0000318"/>
    <property type="project" value="GO_Central"/>
</dbReference>
<dbReference type="GeneID" id="7453379"/>
<evidence type="ECO:0000313" key="4">
    <source>
        <dbReference type="Proteomes" id="UP000001449"/>
    </source>
</evidence>
<dbReference type="PANTHER" id="PTHR43798">
    <property type="entry name" value="MONOACYLGLYCEROL LIPASE"/>
    <property type="match status" value="1"/>
</dbReference>
<dbReference type="RefSeq" id="XP_002289318.1">
    <property type="nucleotide sequence ID" value="XM_002289282.1"/>
</dbReference>
<dbReference type="Proteomes" id="UP000001449">
    <property type="component" value="Chromosome 4"/>
</dbReference>
<dbReference type="InterPro" id="IPR011011">
    <property type="entry name" value="Znf_FYVE_PHD"/>
</dbReference>
<feature type="compositionally biased region" description="Polar residues" evidence="1">
    <location>
        <begin position="1"/>
        <end position="20"/>
    </location>
</feature>
<keyword evidence="4" id="KW-1185">Reference proteome</keyword>
<evidence type="ECO:0000256" key="1">
    <source>
        <dbReference type="SAM" id="MobiDB-lite"/>
    </source>
</evidence>
<feature type="domain" description="AB hydrolase-1" evidence="2">
    <location>
        <begin position="354"/>
        <end position="458"/>
    </location>
</feature>
<dbReference type="InterPro" id="IPR029058">
    <property type="entry name" value="AB_hydrolase_fold"/>
</dbReference>
<dbReference type="CDD" id="cd00065">
    <property type="entry name" value="FYVE_like_SF"/>
    <property type="match status" value="1"/>
</dbReference>
<proteinExistence type="predicted"/>
<evidence type="ECO:0000259" key="2">
    <source>
        <dbReference type="Pfam" id="PF12697"/>
    </source>
</evidence>
<dbReference type="KEGG" id="tps:THAPSDRAFT_4456"/>
<reference evidence="3 4" key="1">
    <citation type="journal article" date="2004" name="Science">
        <title>The genome of the diatom Thalassiosira pseudonana: ecology, evolution, and metabolism.</title>
        <authorList>
            <person name="Armbrust E.V."/>
            <person name="Berges J.A."/>
            <person name="Bowler C."/>
            <person name="Green B.R."/>
            <person name="Martinez D."/>
            <person name="Putnam N.H."/>
            <person name="Zhou S."/>
            <person name="Allen A.E."/>
            <person name="Apt K.E."/>
            <person name="Bechner M."/>
            <person name="Brzezinski M.A."/>
            <person name="Chaal B.K."/>
            <person name="Chiovitti A."/>
            <person name="Davis A.K."/>
            <person name="Demarest M.S."/>
            <person name="Detter J.C."/>
            <person name="Glavina T."/>
            <person name="Goodstein D."/>
            <person name="Hadi M.Z."/>
            <person name="Hellsten U."/>
            <person name="Hildebrand M."/>
            <person name="Jenkins B.D."/>
            <person name="Jurka J."/>
            <person name="Kapitonov V.V."/>
            <person name="Kroger N."/>
            <person name="Lau W.W."/>
            <person name="Lane T.W."/>
            <person name="Larimer F.W."/>
            <person name="Lippmeier J.C."/>
            <person name="Lucas S."/>
            <person name="Medina M."/>
            <person name="Montsant A."/>
            <person name="Obornik M."/>
            <person name="Parker M.S."/>
            <person name="Palenik B."/>
            <person name="Pazour G.J."/>
            <person name="Richardson P.M."/>
            <person name="Rynearson T.A."/>
            <person name="Saito M.A."/>
            <person name="Schwartz D.C."/>
            <person name="Thamatrakoln K."/>
            <person name="Valentin K."/>
            <person name="Vardi A."/>
            <person name="Wilkerson F.P."/>
            <person name="Rokhsar D.S."/>
        </authorList>
    </citation>
    <scope>NUCLEOTIDE SEQUENCE [LARGE SCALE GENOMIC DNA]</scope>
    <source>
        <strain evidence="3 4">CCMP1335</strain>
    </source>
</reference>
<gene>
    <name evidence="3" type="ORF">THAPSDRAFT_4456</name>
</gene>
<dbReference type="EMBL" id="CM000641">
    <property type="protein sequence ID" value="EED92855.1"/>
    <property type="molecule type" value="Genomic_DNA"/>
</dbReference>
<dbReference type="SUPFAM" id="SSF57903">
    <property type="entry name" value="FYVE/PHD zinc finger"/>
    <property type="match status" value="1"/>
</dbReference>
<reference evidence="3 4" key="2">
    <citation type="journal article" date="2008" name="Nature">
        <title>The Phaeodactylum genome reveals the evolutionary history of diatom genomes.</title>
        <authorList>
            <person name="Bowler C."/>
            <person name="Allen A.E."/>
            <person name="Badger J.H."/>
            <person name="Grimwood J."/>
            <person name="Jabbari K."/>
            <person name="Kuo A."/>
            <person name="Maheswari U."/>
            <person name="Martens C."/>
            <person name="Maumus F."/>
            <person name="Otillar R.P."/>
            <person name="Rayko E."/>
            <person name="Salamov A."/>
            <person name="Vandepoele K."/>
            <person name="Beszteri B."/>
            <person name="Gruber A."/>
            <person name="Heijde M."/>
            <person name="Katinka M."/>
            <person name="Mock T."/>
            <person name="Valentin K."/>
            <person name="Verret F."/>
            <person name="Berges J.A."/>
            <person name="Brownlee C."/>
            <person name="Cadoret J.P."/>
            <person name="Chiovitti A."/>
            <person name="Choi C.J."/>
            <person name="Coesel S."/>
            <person name="De Martino A."/>
            <person name="Detter J.C."/>
            <person name="Durkin C."/>
            <person name="Falciatore A."/>
            <person name="Fournet J."/>
            <person name="Haruta M."/>
            <person name="Huysman M.J."/>
            <person name="Jenkins B.D."/>
            <person name="Jiroutova K."/>
            <person name="Jorgensen R.E."/>
            <person name="Joubert Y."/>
            <person name="Kaplan A."/>
            <person name="Kroger N."/>
            <person name="Kroth P.G."/>
            <person name="La Roche J."/>
            <person name="Lindquist E."/>
            <person name="Lommer M."/>
            <person name="Martin-Jezequel V."/>
            <person name="Lopez P.J."/>
            <person name="Lucas S."/>
            <person name="Mangogna M."/>
            <person name="McGinnis K."/>
            <person name="Medlin L.K."/>
            <person name="Montsant A."/>
            <person name="Oudot-Le Secq M.P."/>
            <person name="Napoli C."/>
            <person name="Obornik M."/>
            <person name="Parker M.S."/>
            <person name="Petit J.L."/>
            <person name="Porcel B.M."/>
            <person name="Poulsen N."/>
            <person name="Robison M."/>
            <person name="Rychlewski L."/>
            <person name="Rynearson T.A."/>
            <person name="Schmutz J."/>
            <person name="Shapiro H."/>
            <person name="Siaut M."/>
            <person name="Stanley M."/>
            <person name="Sussman M.R."/>
            <person name="Taylor A.R."/>
            <person name="Vardi A."/>
            <person name="von Dassow P."/>
            <person name="Vyverman W."/>
            <person name="Willis A."/>
            <person name="Wyrwicz L.S."/>
            <person name="Rokhsar D.S."/>
            <person name="Weissenbach J."/>
            <person name="Armbrust E.V."/>
            <person name="Green B.R."/>
            <person name="Van de Peer Y."/>
            <person name="Grigoriev I.V."/>
        </authorList>
    </citation>
    <scope>NUCLEOTIDE SEQUENCE [LARGE SCALE GENOMIC DNA]</scope>
    <source>
        <strain evidence="3 4">CCMP1335</strain>
    </source>
</reference>
<feature type="region of interest" description="Disordered" evidence="1">
    <location>
        <begin position="1"/>
        <end position="29"/>
    </location>
</feature>
<dbReference type="PaxDb" id="35128-Thaps4456"/>
<evidence type="ECO:0000313" key="3">
    <source>
        <dbReference type="EMBL" id="EED92855.1"/>
    </source>
</evidence>
<dbReference type="Gene3D" id="3.40.50.1820">
    <property type="entry name" value="alpha/beta hydrolase"/>
    <property type="match status" value="1"/>
</dbReference>
<organism evidence="3 4">
    <name type="scientific">Thalassiosira pseudonana</name>
    <name type="common">Marine diatom</name>
    <name type="synonym">Cyclotella nana</name>
    <dbReference type="NCBI Taxonomy" id="35128"/>
    <lineage>
        <taxon>Eukaryota</taxon>
        <taxon>Sar</taxon>
        <taxon>Stramenopiles</taxon>
        <taxon>Ochrophyta</taxon>
        <taxon>Bacillariophyta</taxon>
        <taxon>Coscinodiscophyceae</taxon>
        <taxon>Thalassiosirophycidae</taxon>
        <taxon>Thalassiosirales</taxon>
        <taxon>Thalassiosiraceae</taxon>
        <taxon>Thalassiosira</taxon>
    </lineage>
</organism>
<dbReference type="InParanoid" id="B8BZB9"/>
<accession>B8BZB9</accession>
<dbReference type="HOGENOM" id="CLU_496552_0_0_1"/>
<dbReference type="InterPro" id="IPR000073">
    <property type="entry name" value="AB_hydrolase_1"/>
</dbReference>
<dbReference type="eggNOG" id="ENOG502RYS4">
    <property type="taxonomic scope" value="Eukaryota"/>
</dbReference>
<sequence length="549" mass="59666">MSNSNTDTSESGECNATDTSEIPPLSEMYDKEYPGTAVRRLRAVHERVAILATDGTLDGPWEEVRRRLLWAGGLRDLPNAAPGQGYTGHSFNDWNHVDCTTMLGDVSDSLNDGSIKGIAKGNLLGPGIRIASLPELGEGGSWSTCAMGCNQDPPNDVAHVQFRSRVAFKLVWVPNENYDTFVLVDDEGKLMAKGTPSDGSAALPHRREREMNFQIMKGSKYATVAESVAMNSTRFCPLVLRRLQSASESATEHRETMVNVVCEDCQAPIRRLFGLLKGSTTPCSRCNKALCGKCSGNHALIPFDENEKDEPPKKESILSYCKQCFQEVSLLDYSKTYDIVEPSNEDGANNDITLLWVHGGGSSRLMFRPHARLLAKQGYRSILMDLPGHGTLVDNTALTLDECVKTVQSVLQNEGCDATKTIYIGGSLGAYIGFHILKELNGKFAGAILMDCGQNVGPDCSLKARIGIVVLRKMSGSMSNKALMGAMMGAVNKSKADFHLVESCYSGGMFFQQGPNQCDCMHQVAPASIIPSLDLPIFGFHFAKTGGLR</sequence>
<dbReference type="Pfam" id="PF12697">
    <property type="entry name" value="Abhydrolase_6"/>
    <property type="match status" value="1"/>
</dbReference>